<sequence length="445" mass="45107">MPFTPPRYDLRVNTLRRHLGIPGAISIGLASMIGAGVFYVWAPAAEAAGAGLLIGLLIAAVIATLNALSSAQLAMAHPVSGGAYAYGRALLGQWWGFSAGWLFLAGKTASAGAIALIAGEYLWPGQGRWVAVGAIAVLATVNALGVRSTARFSGAFVAVVLVGLGGLVVLVVLWAAGGGPVAASPAPVLPGEGAGWLGVLQSAGLLFFCFAGYARMATLGEEVREPRRTLPRAILGALAIALGLYAAIGLSVVLVLGPERLAGSSSPLAEVAAIVTGGPGLSGGPNTWVLVVSLVAALACLGSLLGILAGLSRTGLAMARDQELPGSLSRVSDRRGSPVVAELVVAVLAMAAVLLLDPARLVGFSATCVLAYYAIAHLAALRQPVAERWLHPSVHVVGAVGCTLLAFTLPWQGVLTAGVVLVVGLAARGLRLARGARRRPRSRPA</sequence>
<dbReference type="AlphaFoldDB" id="A0A1H1XVB8"/>
<evidence type="ECO:0000256" key="2">
    <source>
        <dbReference type="ARBA" id="ARBA00022475"/>
    </source>
</evidence>
<reference evidence="8" key="1">
    <citation type="submission" date="2016-10" db="EMBL/GenBank/DDBJ databases">
        <authorList>
            <person name="Varghese N."/>
            <person name="Submissions S."/>
        </authorList>
    </citation>
    <scope>NUCLEOTIDE SEQUENCE [LARGE SCALE GENOMIC DNA]</scope>
    <source>
        <strain evidence="8">DSM 21772</strain>
    </source>
</reference>
<dbReference type="InterPro" id="IPR002293">
    <property type="entry name" value="AA/rel_permease1"/>
</dbReference>
<dbReference type="Pfam" id="PF13520">
    <property type="entry name" value="AA_permease_2"/>
    <property type="match status" value="1"/>
</dbReference>
<keyword evidence="3 6" id="KW-0812">Transmembrane</keyword>
<feature type="transmembrane region" description="Helical" evidence="6">
    <location>
        <begin position="196"/>
        <end position="214"/>
    </location>
</feature>
<name>A0A1H1XVB8_9MICO</name>
<feature type="transmembrane region" description="Helical" evidence="6">
    <location>
        <begin position="153"/>
        <end position="176"/>
    </location>
</feature>
<keyword evidence="4 6" id="KW-1133">Transmembrane helix</keyword>
<dbReference type="Proteomes" id="UP000181956">
    <property type="component" value="Chromosome I"/>
</dbReference>
<feature type="transmembrane region" description="Helical" evidence="6">
    <location>
        <begin position="47"/>
        <end position="68"/>
    </location>
</feature>
<feature type="transmembrane region" description="Helical" evidence="6">
    <location>
        <begin position="393"/>
        <end position="409"/>
    </location>
</feature>
<dbReference type="EMBL" id="LT629742">
    <property type="protein sequence ID" value="SDT13122.1"/>
    <property type="molecule type" value="Genomic_DNA"/>
</dbReference>
<keyword evidence="5 6" id="KW-0472">Membrane</keyword>
<dbReference type="STRING" id="412690.SAMN04489834_2897"/>
<feature type="transmembrane region" description="Helical" evidence="6">
    <location>
        <begin position="129"/>
        <end position="146"/>
    </location>
</feature>
<dbReference type="OrthoDB" id="259687at2"/>
<organism evidence="7 8">
    <name type="scientific">Microterricola viridarii</name>
    <dbReference type="NCBI Taxonomy" id="412690"/>
    <lineage>
        <taxon>Bacteria</taxon>
        <taxon>Bacillati</taxon>
        <taxon>Actinomycetota</taxon>
        <taxon>Actinomycetes</taxon>
        <taxon>Micrococcales</taxon>
        <taxon>Microbacteriaceae</taxon>
        <taxon>Microterricola</taxon>
    </lineage>
</organism>
<evidence type="ECO:0000256" key="3">
    <source>
        <dbReference type="ARBA" id="ARBA00022692"/>
    </source>
</evidence>
<dbReference type="GO" id="GO:0022857">
    <property type="term" value="F:transmembrane transporter activity"/>
    <property type="evidence" value="ECO:0007669"/>
    <property type="project" value="InterPro"/>
</dbReference>
<keyword evidence="8" id="KW-1185">Reference proteome</keyword>
<dbReference type="GO" id="GO:0005886">
    <property type="term" value="C:plasma membrane"/>
    <property type="evidence" value="ECO:0007669"/>
    <property type="project" value="UniProtKB-SubCell"/>
</dbReference>
<gene>
    <name evidence="7" type="ORF">SAMN04489834_2897</name>
</gene>
<dbReference type="PANTHER" id="PTHR42770:SF7">
    <property type="entry name" value="MEMBRANE PROTEIN"/>
    <property type="match status" value="1"/>
</dbReference>
<feature type="transmembrane region" description="Helical" evidence="6">
    <location>
        <begin position="415"/>
        <end position="433"/>
    </location>
</feature>
<feature type="transmembrane region" description="Helical" evidence="6">
    <location>
        <begin position="362"/>
        <end position="381"/>
    </location>
</feature>
<evidence type="ECO:0000256" key="1">
    <source>
        <dbReference type="ARBA" id="ARBA00004651"/>
    </source>
</evidence>
<feature type="transmembrane region" description="Helical" evidence="6">
    <location>
        <begin position="339"/>
        <end position="356"/>
    </location>
</feature>
<dbReference type="Gene3D" id="1.20.1740.10">
    <property type="entry name" value="Amino acid/polyamine transporter I"/>
    <property type="match status" value="1"/>
</dbReference>
<evidence type="ECO:0000256" key="6">
    <source>
        <dbReference type="SAM" id="Phobius"/>
    </source>
</evidence>
<feature type="transmembrane region" description="Helical" evidence="6">
    <location>
        <begin position="21"/>
        <end position="41"/>
    </location>
</feature>
<evidence type="ECO:0000256" key="5">
    <source>
        <dbReference type="ARBA" id="ARBA00023136"/>
    </source>
</evidence>
<evidence type="ECO:0000313" key="7">
    <source>
        <dbReference type="EMBL" id="SDT13122.1"/>
    </source>
</evidence>
<feature type="transmembrane region" description="Helical" evidence="6">
    <location>
        <begin position="288"/>
        <end position="311"/>
    </location>
</feature>
<feature type="transmembrane region" description="Helical" evidence="6">
    <location>
        <begin position="94"/>
        <end position="117"/>
    </location>
</feature>
<proteinExistence type="predicted"/>
<evidence type="ECO:0000313" key="8">
    <source>
        <dbReference type="Proteomes" id="UP000181956"/>
    </source>
</evidence>
<dbReference type="InterPro" id="IPR050367">
    <property type="entry name" value="APC_superfamily"/>
</dbReference>
<protein>
    <submittedName>
        <fullName evidence="7">Amino acid/polyamine/organocation transporter, APC superfamily</fullName>
    </submittedName>
</protein>
<evidence type="ECO:0000256" key="4">
    <source>
        <dbReference type="ARBA" id="ARBA00022989"/>
    </source>
</evidence>
<accession>A0A1H1XVB8</accession>
<dbReference type="PIRSF" id="PIRSF006060">
    <property type="entry name" value="AA_transporter"/>
    <property type="match status" value="1"/>
</dbReference>
<keyword evidence="2" id="KW-1003">Cell membrane</keyword>
<feature type="transmembrane region" description="Helical" evidence="6">
    <location>
        <begin position="234"/>
        <end position="257"/>
    </location>
</feature>
<dbReference type="PANTHER" id="PTHR42770">
    <property type="entry name" value="AMINO ACID TRANSPORTER-RELATED"/>
    <property type="match status" value="1"/>
</dbReference>
<comment type="subcellular location">
    <subcellularLocation>
        <location evidence="1">Cell membrane</location>
        <topology evidence="1">Multi-pass membrane protein</topology>
    </subcellularLocation>
</comment>